<sequence length="1522" mass="167706">MSAAPTRRPSSEDVVPELPTSTDLNTQFHNANISQITPVSSNELSHRQRGRARGASSASRVAIDYFDPEGVNDLRRTITQQSAAARSTRSGRSASRRRAPSVSEGATSSTSTIAAEEDAEKFDLEKFLKGLVQRQEEESIAKRELGVVFQDLHVQGLGAGASYQSTVGSLFNPFNIPAQIREARHPSVRDILYGFEGVVKPGEMLLVLGRPGAGCSTLLKTLANQREEYHSVTGTVHYSTFTPSEIAAHFRGDVVYCPEDDVHFPTLTVQQTLAFAAKTRAPQRNARLYGSTREHYVDSVTDVMATVFGLRHVRDTKVGNAAIRGVSGGEKKRVSIAEALATRAKIGCWDNSTRGLDASTALEFVRALRIATDVLNTTTIVSIYQASELLYALFNKVAVLAQGRLVYFGPADAARAYFIDMGYEPANRQSTADFLVAVTDDLGRRVREGFEVNGRRVPRSPADMAEYFLASELGRRNKEEVRAYLAEMGHASSSSSSGYVQSARAERAKHTRPGSAYTISVPMQVRAVMLRRVQIMRGDWTAQAIQIFSFIFQAIIMGTIFINLPVATQAYFSRGGVLFFSLLFGALSAMAEIPALYAQRPIVSRHKKAAMYHPFAEALALTIVDIPITFVTLVCFSLVLYFLVQLQQTAAQFFTFYLFVFIATLTMKAFFRTLAAAFRQESGAQAVAGVFTIGIVLYTGYAIPRPSMIGALKWLTYINPLRYGFESLISNEFHTIVGACSSLVPSGAGYENVALANQVCSTVGAQSGQNTVNGNTFIDISYGYKYSHIWMNLGILIAFMVAFIFILTVFTEYNTSSAEDVSVTLFKRGSKAPALVEAEGGDEDEEKGRGEPKPIARAPSHLQDARTADEAIRAQPPMTDVFSWQHLDYVVPVGHGETRKLLDDVSGYVAPGKLTALMGESGAGKTTLLNVLAQRVSSGVVTGVRYVNGQGLPPDFQAQTGYCQQTDTHLAEATVREALQFSANLRQPASVSQAEKDAYVETCLKMCGLEAYADAIVGTLGVEHKKRTTIGVELAAKPRLLLFLDEPTSGLDSQSAWAIMSFLRDLADHGQAILCTIHQPSSELFQVFDRLLLLKKGGKTVYFGDLGHNATSVIRYFEDNGGRKCEEGENPAEWMLDVIGAGATASSTIEWHDAWMKSHEANIVQEEIESIHAEGRTKPPVHAIQKSAFATSWGVQLYFLLRRAFQSYWRSTSYILAKLMLNVVGGLFIGFTFFKSKDSMQGTQNKLFAIFMATILAVPLSNQLQVAFIKLRSVYEVRERPSRMYSWTALVTSQILVELPWNIFGSSLFFLCWYWTVAFPTSRGGFTYLLYGICFPLYYTTIAQAVAAMAPDAVIASILFSTLFSFVVAFNGVLQPFRLLGWWKWMYRVSPFTYLIEGLLGQAIGHTEINCASKEFVIVQPPSGQTCGNFLSAYVSRAGGYVQNPDSSSSCQFCPSRTTDQLLLANFNIQYSHHWRNLGILLGVTLFNVFAIFALTYLFRIRTTSLLSSLRSRIQRLRASKK</sequence>
<feature type="transmembrane region" description="Helical" evidence="10">
    <location>
        <begin position="1478"/>
        <end position="1499"/>
    </location>
</feature>
<evidence type="ECO:0000313" key="12">
    <source>
        <dbReference type="EMBL" id="KLO05977.1"/>
    </source>
</evidence>
<dbReference type="EMBL" id="KQ086249">
    <property type="protein sequence ID" value="KLO05977.1"/>
    <property type="molecule type" value="Genomic_DNA"/>
</dbReference>
<feature type="transmembrane region" description="Helical" evidence="10">
    <location>
        <begin position="576"/>
        <end position="597"/>
    </location>
</feature>
<dbReference type="InterPro" id="IPR034003">
    <property type="entry name" value="ABCG_PDR_2"/>
</dbReference>
<dbReference type="PROSITE" id="PS50893">
    <property type="entry name" value="ABC_TRANSPORTER_2"/>
    <property type="match status" value="2"/>
</dbReference>
<evidence type="ECO:0000256" key="5">
    <source>
        <dbReference type="ARBA" id="ARBA00022741"/>
    </source>
</evidence>
<evidence type="ECO:0000256" key="10">
    <source>
        <dbReference type="SAM" id="Phobius"/>
    </source>
</evidence>
<protein>
    <recommendedName>
        <fullName evidence="11">ABC transporter domain-containing protein</fullName>
    </recommendedName>
</protein>
<feature type="region of interest" description="Disordered" evidence="9">
    <location>
        <begin position="1"/>
        <end position="58"/>
    </location>
</feature>
<keyword evidence="3" id="KW-0813">Transport</keyword>
<dbReference type="InterPro" id="IPR003439">
    <property type="entry name" value="ABC_transporter-like_ATP-bd"/>
</dbReference>
<dbReference type="InterPro" id="IPR034001">
    <property type="entry name" value="ABCG_PDR_1"/>
</dbReference>
<evidence type="ECO:0000256" key="9">
    <source>
        <dbReference type="SAM" id="MobiDB-lite"/>
    </source>
</evidence>
<dbReference type="InterPro" id="IPR043926">
    <property type="entry name" value="ABCG_dom"/>
</dbReference>
<evidence type="ECO:0000256" key="4">
    <source>
        <dbReference type="ARBA" id="ARBA00022692"/>
    </source>
</evidence>
<keyword evidence="5" id="KW-0547">Nucleotide-binding</keyword>
<feature type="transmembrane region" description="Helical" evidence="10">
    <location>
        <begin position="683"/>
        <end position="703"/>
    </location>
</feature>
<dbReference type="CDD" id="cd03232">
    <property type="entry name" value="ABCG_PDR_domain2"/>
    <property type="match status" value="1"/>
</dbReference>
<evidence type="ECO:0000259" key="11">
    <source>
        <dbReference type="PROSITE" id="PS50893"/>
    </source>
</evidence>
<evidence type="ECO:0000256" key="6">
    <source>
        <dbReference type="ARBA" id="ARBA00022840"/>
    </source>
</evidence>
<dbReference type="InterPro" id="IPR010929">
    <property type="entry name" value="PDR_CDR_ABC"/>
</dbReference>
<feature type="domain" description="ABC transporter" evidence="11">
    <location>
        <begin position="171"/>
        <end position="427"/>
    </location>
</feature>
<keyword evidence="13" id="KW-1185">Reference proteome</keyword>
<dbReference type="InterPro" id="IPR029481">
    <property type="entry name" value="ABC_trans_N"/>
</dbReference>
<keyword evidence="6" id="KW-0067">ATP-binding</keyword>
<feature type="compositionally biased region" description="Polar residues" evidence="9">
    <location>
        <begin position="19"/>
        <end position="43"/>
    </location>
</feature>
<evidence type="ECO:0000256" key="8">
    <source>
        <dbReference type="ARBA" id="ARBA00023136"/>
    </source>
</evidence>
<dbReference type="SMART" id="SM00382">
    <property type="entry name" value="AAA"/>
    <property type="match status" value="2"/>
</dbReference>
<gene>
    <name evidence="12" type="ORF">SCHPADRAFT_838617</name>
</gene>
<dbReference type="GO" id="GO:0005524">
    <property type="term" value="F:ATP binding"/>
    <property type="evidence" value="ECO:0007669"/>
    <property type="project" value="UniProtKB-KW"/>
</dbReference>
<dbReference type="GO" id="GO:0140359">
    <property type="term" value="F:ABC-type transporter activity"/>
    <property type="evidence" value="ECO:0007669"/>
    <property type="project" value="InterPro"/>
</dbReference>
<dbReference type="Pfam" id="PF01061">
    <property type="entry name" value="ABC2_membrane"/>
    <property type="match status" value="2"/>
</dbReference>
<feature type="transmembrane region" description="Helical" evidence="10">
    <location>
        <begin position="789"/>
        <end position="810"/>
    </location>
</feature>
<evidence type="ECO:0000256" key="7">
    <source>
        <dbReference type="ARBA" id="ARBA00022989"/>
    </source>
</evidence>
<dbReference type="GO" id="GO:0016887">
    <property type="term" value="F:ATP hydrolysis activity"/>
    <property type="evidence" value="ECO:0007669"/>
    <property type="project" value="InterPro"/>
</dbReference>
<evidence type="ECO:0000256" key="3">
    <source>
        <dbReference type="ARBA" id="ARBA00022448"/>
    </source>
</evidence>
<dbReference type="Pfam" id="PF14510">
    <property type="entry name" value="ABC_trans_N"/>
    <property type="match status" value="1"/>
</dbReference>
<comment type="similarity">
    <text evidence="2">Belongs to the ABC transporter superfamily. ABCG family. PDR (TC 3.A.1.205) subfamily.</text>
</comment>
<feature type="transmembrane region" description="Helical" evidence="10">
    <location>
        <begin position="1246"/>
        <end position="1269"/>
    </location>
</feature>
<feature type="transmembrane region" description="Helical" evidence="10">
    <location>
        <begin position="618"/>
        <end position="644"/>
    </location>
</feature>
<dbReference type="Pfam" id="PF19055">
    <property type="entry name" value="ABC2_membrane_7"/>
    <property type="match status" value="1"/>
</dbReference>
<keyword evidence="4 10" id="KW-0812">Transmembrane</keyword>
<dbReference type="PROSITE" id="PS00211">
    <property type="entry name" value="ABC_TRANSPORTER_1"/>
    <property type="match status" value="1"/>
</dbReference>
<dbReference type="PANTHER" id="PTHR19241">
    <property type="entry name" value="ATP-BINDING CASSETTE TRANSPORTER"/>
    <property type="match status" value="1"/>
</dbReference>
<proteinExistence type="inferred from homology"/>
<dbReference type="InterPro" id="IPR017871">
    <property type="entry name" value="ABC_transporter-like_CS"/>
</dbReference>
<dbReference type="FunFam" id="3.40.50.300:FF:000054">
    <property type="entry name" value="ABC multidrug transporter atrF"/>
    <property type="match status" value="1"/>
</dbReference>
<dbReference type="Pfam" id="PF00005">
    <property type="entry name" value="ABC_tran"/>
    <property type="match status" value="2"/>
</dbReference>
<dbReference type="FunCoup" id="A0A0H2R3R5">
    <property type="interactions" value="96"/>
</dbReference>
<dbReference type="Gene3D" id="3.40.50.300">
    <property type="entry name" value="P-loop containing nucleotide triphosphate hydrolases"/>
    <property type="match status" value="2"/>
</dbReference>
<feature type="transmembrane region" description="Helical" evidence="10">
    <location>
        <begin position="1213"/>
        <end position="1234"/>
    </location>
</feature>
<dbReference type="InParanoid" id="A0A0H2R3R5"/>
<keyword evidence="7 10" id="KW-1133">Transmembrane helix</keyword>
<dbReference type="CDD" id="cd03233">
    <property type="entry name" value="ABCG_PDR_domain1"/>
    <property type="match status" value="1"/>
</dbReference>
<dbReference type="InterPro" id="IPR027417">
    <property type="entry name" value="P-loop_NTPase"/>
</dbReference>
<feature type="region of interest" description="Disordered" evidence="9">
    <location>
        <begin position="836"/>
        <end position="862"/>
    </location>
</feature>
<dbReference type="GO" id="GO:0016020">
    <property type="term" value="C:membrane"/>
    <property type="evidence" value="ECO:0007669"/>
    <property type="project" value="UniProtKB-SubCell"/>
</dbReference>
<dbReference type="InterPro" id="IPR003593">
    <property type="entry name" value="AAA+_ATPase"/>
</dbReference>
<dbReference type="SUPFAM" id="SSF52540">
    <property type="entry name" value="P-loop containing nucleoside triphosphate hydrolases"/>
    <property type="match status" value="2"/>
</dbReference>
<dbReference type="Proteomes" id="UP000053477">
    <property type="component" value="Unassembled WGS sequence"/>
</dbReference>
<keyword evidence="8 10" id="KW-0472">Membrane</keyword>
<feature type="transmembrane region" description="Helical" evidence="10">
    <location>
        <begin position="1328"/>
        <end position="1347"/>
    </location>
</feature>
<reference evidence="12 13" key="1">
    <citation type="submission" date="2015-04" db="EMBL/GenBank/DDBJ databases">
        <title>Complete genome sequence of Schizopora paradoxa KUC8140, a cosmopolitan wood degrader in East Asia.</title>
        <authorList>
            <consortium name="DOE Joint Genome Institute"/>
            <person name="Min B."/>
            <person name="Park H."/>
            <person name="Jang Y."/>
            <person name="Kim J.-J."/>
            <person name="Kim K.H."/>
            <person name="Pangilinan J."/>
            <person name="Lipzen A."/>
            <person name="Riley R."/>
            <person name="Grigoriev I.V."/>
            <person name="Spatafora J.W."/>
            <person name="Choi I.-G."/>
        </authorList>
    </citation>
    <scope>NUCLEOTIDE SEQUENCE [LARGE SCALE GENOMIC DNA]</scope>
    <source>
        <strain evidence="12 13">KUC8140</strain>
    </source>
</reference>
<organism evidence="12 13">
    <name type="scientific">Schizopora paradoxa</name>
    <dbReference type="NCBI Taxonomy" id="27342"/>
    <lineage>
        <taxon>Eukaryota</taxon>
        <taxon>Fungi</taxon>
        <taxon>Dikarya</taxon>
        <taxon>Basidiomycota</taxon>
        <taxon>Agaricomycotina</taxon>
        <taxon>Agaricomycetes</taxon>
        <taxon>Hymenochaetales</taxon>
        <taxon>Schizoporaceae</taxon>
        <taxon>Schizopora</taxon>
    </lineage>
</organism>
<feature type="domain" description="ABC transporter" evidence="11">
    <location>
        <begin position="885"/>
        <end position="1121"/>
    </location>
</feature>
<evidence type="ECO:0000256" key="2">
    <source>
        <dbReference type="ARBA" id="ARBA00006012"/>
    </source>
</evidence>
<feature type="compositionally biased region" description="Polar residues" evidence="9">
    <location>
        <begin position="104"/>
        <end position="113"/>
    </location>
</feature>
<dbReference type="STRING" id="27342.A0A0H2R3R5"/>
<dbReference type="InterPro" id="IPR013525">
    <property type="entry name" value="ABC2_TM"/>
</dbReference>
<accession>A0A0H2R3R5</accession>
<dbReference type="OrthoDB" id="245989at2759"/>
<feature type="transmembrane region" description="Helical" evidence="10">
    <location>
        <begin position="1289"/>
        <end position="1316"/>
    </location>
</feature>
<feature type="region of interest" description="Disordered" evidence="9">
    <location>
        <begin position="79"/>
        <end position="115"/>
    </location>
</feature>
<evidence type="ECO:0000313" key="13">
    <source>
        <dbReference type="Proteomes" id="UP000053477"/>
    </source>
</evidence>
<feature type="transmembrane region" description="Helical" evidence="10">
    <location>
        <begin position="540"/>
        <end position="564"/>
    </location>
</feature>
<name>A0A0H2R3R5_9AGAM</name>
<feature type="transmembrane region" description="Helical" evidence="10">
    <location>
        <begin position="1353"/>
        <end position="1374"/>
    </location>
</feature>
<feature type="transmembrane region" description="Helical" evidence="10">
    <location>
        <begin position="650"/>
        <end position="671"/>
    </location>
</feature>
<feature type="compositionally biased region" description="Low complexity" evidence="9">
    <location>
        <begin position="82"/>
        <end position="93"/>
    </location>
</feature>
<dbReference type="Pfam" id="PF06422">
    <property type="entry name" value="PDR_CDR"/>
    <property type="match status" value="1"/>
</dbReference>
<evidence type="ECO:0000256" key="1">
    <source>
        <dbReference type="ARBA" id="ARBA00004141"/>
    </source>
</evidence>
<comment type="subcellular location">
    <subcellularLocation>
        <location evidence="1">Membrane</location>
        <topology evidence="1">Multi-pass membrane protein</topology>
    </subcellularLocation>
</comment>